<comment type="similarity">
    <text evidence="8">Belongs to the TsuA/YedE (TC 9.B.102) family.</text>
</comment>
<dbReference type="PANTHER" id="PTHR30574">
    <property type="entry name" value="INNER MEMBRANE PROTEIN YEDE"/>
    <property type="match status" value="1"/>
</dbReference>
<evidence type="ECO:0000256" key="4">
    <source>
        <dbReference type="ARBA" id="ARBA00022519"/>
    </source>
</evidence>
<accession>A0A3Q9HNM6</accession>
<evidence type="ECO:0000256" key="3">
    <source>
        <dbReference type="ARBA" id="ARBA00022475"/>
    </source>
</evidence>
<evidence type="ECO:0000256" key="8">
    <source>
        <dbReference type="ARBA" id="ARBA00035655"/>
    </source>
</evidence>
<dbReference type="PANTHER" id="PTHR30574:SF1">
    <property type="entry name" value="SULPHUR TRANSPORT DOMAIN-CONTAINING PROTEIN"/>
    <property type="match status" value="1"/>
</dbReference>
<dbReference type="Pfam" id="PF04143">
    <property type="entry name" value="Sulf_transp"/>
    <property type="match status" value="1"/>
</dbReference>
<keyword evidence="2" id="KW-0813">Transport</keyword>
<keyword evidence="3" id="KW-1003">Cell membrane</keyword>
<dbReference type="OrthoDB" id="9794165at2"/>
<feature type="transmembrane region" description="Helical" evidence="9">
    <location>
        <begin position="121"/>
        <end position="151"/>
    </location>
</feature>
<evidence type="ECO:0000256" key="1">
    <source>
        <dbReference type="ARBA" id="ARBA00004429"/>
    </source>
</evidence>
<reference evidence="10 11" key="1">
    <citation type="submission" date="2016-07" db="EMBL/GenBank/DDBJ databases">
        <title>Genome and transcriptome analysis of iron-reducing fermentative bacteria Anoxybacter fermentans.</title>
        <authorList>
            <person name="Zeng X."/>
            <person name="Shao Z."/>
        </authorList>
    </citation>
    <scope>NUCLEOTIDE SEQUENCE [LARGE SCALE GENOMIC DNA]</scope>
    <source>
        <strain evidence="10 11">DY22613</strain>
    </source>
</reference>
<keyword evidence="4" id="KW-0997">Cell inner membrane</keyword>
<evidence type="ECO:0000313" key="10">
    <source>
        <dbReference type="EMBL" id="AZR72148.1"/>
    </source>
</evidence>
<gene>
    <name evidence="10" type="ORF">BBF96_01310</name>
</gene>
<dbReference type="EMBL" id="CP016379">
    <property type="protein sequence ID" value="AZR72148.1"/>
    <property type="molecule type" value="Genomic_DNA"/>
</dbReference>
<protein>
    <submittedName>
        <fullName evidence="10">Uncharacterized protein</fullName>
    </submittedName>
</protein>
<keyword evidence="11" id="KW-1185">Reference proteome</keyword>
<name>A0A3Q9HNM6_9FIRM</name>
<feature type="transmembrane region" description="Helical" evidence="9">
    <location>
        <begin position="24"/>
        <end position="42"/>
    </location>
</feature>
<dbReference type="AlphaFoldDB" id="A0A3Q9HNM6"/>
<keyword evidence="5 9" id="KW-0812">Transmembrane</keyword>
<evidence type="ECO:0000256" key="5">
    <source>
        <dbReference type="ARBA" id="ARBA00022692"/>
    </source>
</evidence>
<feature type="transmembrane region" description="Helical" evidence="9">
    <location>
        <begin position="157"/>
        <end position="175"/>
    </location>
</feature>
<dbReference type="GO" id="GO:0005886">
    <property type="term" value="C:plasma membrane"/>
    <property type="evidence" value="ECO:0007669"/>
    <property type="project" value="UniProtKB-SubCell"/>
</dbReference>
<dbReference type="KEGG" id="aft:BBF96_01310"/>
<evidence type="ECO:0000256" key="2">
    <source>
        <dbReference type="ARBA" id="ARBA00022448"/>
    </source>
</evidence>
<dbReference type="InterPro" id="IPR007272">
    <property type="entry name" value="Sulf_transp_TsuA/YedE"/>
</dbReference>
<evidence type="ECO:0000313" key="11">
    <source>
        <dbReference type="Proteomes" id="UP000267250"/>
    </source>
</evidence>
<dbReference type="Proteomes" id="UP000267250">
    <property type="component" value="Chromosome"/>
</dbReference>
<keyword evidence="7 9" id="KW-0472">Membrane</keyword>
<proteinExistence type="inferred from homology"/>
<comment type="subcellular location">
    <subcellularLocation>
        <location evidence="1">Cell inner membrane</location>
        <topology evidence="1">Multi-pass membrane protein</topology>
    </subcellularLocation>
</comment>
<sequence length="179" mass="20185">MTGEELIKMKRLQSRLLDNLRKPWHPIVGGSLLGLSSIFLLWYNKKAWGISKTFARWGTWLADIFGWKISKWQYWEMENLSSFLKDPETWTNFGIIVGAFLGATLAREFKFKKIKSSKQALIALIGGWLMGYGARIAMGCNIGGFLCSIASLSLAGWLYALGTVLGVYIGTKILLKWLI</sequence>
<evidence type="ECO:0000256" key="9">
    <source>
        <dbReference type="SAM" id="Phobius"/>
    </source>
</evidence>
<organism evidence="10 11">
    <name type="scientific">Anoxybacter fermentans</name>
    <dbReference type="NCBI Taxonomy" id="1323375"/>
    <lineage>
        <taxon>Bacteria</taxon>
        <taxon>Bacillati</taxon>
        <taxon>Bacillota</taxon>
        <taxon>Clostridia</taxon>
        <taxon>Halanaerobiales</taxon>
        <taxon>Anoxybacter</taxon>
    </lineage>
</organism>
<evidence type="ECO:0000256" key="7">
    <source>
        <dbReference type="ARBA" id="ARBA00023136"/>
    </source>
</evidence>
<keyword evidence="6 9" id="KW-1133">Transmembrane helix</keyword>
<evidence type="ECO:0000256" key="6">
    <source>
        <dbReference type="ARBA" id="ARBA00022989"/>
    </source>
</evidence>